<evidence type="ECO:0000313" key="1">
    <source>
        <dbReference type="EMBL" id="CAG2061878.1"/>
    </source>
</evidence>
<name>A0ABN7P244_TIMPD</name>
<comment type="caution">
    <text evidence="1">The sequence shown here is derived from an EMBL/GenBank/DDBJ whole genome shotgun (WGS) entry which is preliminary data.</text>
</comment>
<sequence>MEEQAVGNMKTEPPQDNEIIVVKKEPVIIESEMEPKPLEYVDVKVKSEVLENYESEAPSGSLSTNQEDEVQCILKILLAAEV</sequence>
<gene>
    <name evidence="1" type="ORF">TPAB3V08_LOCUS8831</name>
</gene>
<evidence type="ECO:0000313" key="2">
    <source>
        <dbReference type="Proteomes" id="UP001153148"/>
    </source>
</evidence>
<organism evidence="1 2">
    <name type="scientific">Timema podura</name>
    <name type="common">Walking stick</name>
    <dbReference type="NCBI Taxonomy" id="61482"/>
    <lineage>
        <taxon>Eukaryota</taxon>
        <taxon>Metazoa</taxon>
        <taxon>Ecdysozoa</taxon>
        <taxon>Arthropoda</taxon>
        <taxon>Hexapoda</taxon>
        <taxon>Insecta</taxon>
        <taxon>Pterygota</taxon>
        <taxon>Neoptera</taxon>
        <taxon>Polyneoptera</taxon>
        <taxon>Phasmatodea</taxon>
        <taxon>Timematodea</taxon>
        <taxon>Timematoidea</taxon>
        <taxon>Timematidae</taxon>
        <taxon>Timema</taxon>
    </lineage>
</organism>
<dbReference type="EMBL" id="CAJPIN010017625">
    <property type="protein sequence ID" value="CAG2061878.1"/>
    <property type="molecule type" value="Genomic_DNA"/>
</dbReference>
<accession>A0ABN7P244</accession>
<proteinExistence type="predicted"/>
<dbReference type="Proteomes" id="UP001153148">
    <property type="component" value="Unassembled WGS sequence"/>
</dbReference>
<protein>
    <submittedName>
        <fullName evidence="1">Uncharacterized protein</fullName>
    </submittedName>
</protein>
<reference evidence="1" key="1">
    <citation type="submission" date="2021-03" db="EMBL/GenBank/DDBJ databases">
        <authorList>
            <person name="Tran Van P."/>
        </authorList>
    </citation>
    <scope>NUCLEOTIDE SEQUENCE</scope>
</reference>
<keyword evidence="2" id="KW-1185">Reference proteome</keyword>